<dbReference type="Gene3D" id="3.30.230.10">
    <property type="match status" value="1"/>
</dbReference>
<evidence type="ECO:0000256" key="6">
    <source>
        <dbReference type="ARBA" id="ARBA00022741"/>
    </source>
</evidence>
<evidence type="ECO:0000256" key="7">
    <source>
        <dbReference type="ARBA" id="ARBA00022840"/>
    </source>
</evidence>
<dbReference type="Gene3D" id="3.30.565.10">
    <property type="entry name" value="Histidine kinase-like ATPase, C-terminal domain"/>
    <property type="match status" value="1"/>
</dbReference>
<dbReference type="InterPro" id="IPR013760">
    <property type="entry name" value="Topo_IIA-like_dom_sf"/>
</dbReference>
<keyword evidence="6" id="KW-0547">Nucleotide-binding</keyword>
<gene>
    <name evidence="15" type="ORF">Sm_phiM9_270</name>
</gene>
<protein>
    <recommendedName>
        <fullName evidence="5">DNA topoisomerase 2</fullName>
        <ecNumber evidence="4">5.6.2.2</ecNumber>
    </recommendedName>
    <alternativeName>
        <fullName evidence="11">DNA topoisomerase II</fullName>
    </alternativeName>
</protein>
<dbReference type="PANTHER" id="PTHR45866">
    <property type="entry name" value="DNA GYRASE/TOPOISOMERASE SUBUNIT B"/>
    <property type="match status" value="1"/>
</dbReference>
<dbReference type="SUPFAM" id="SSF54211">
    <property type="entry name" value="Ribosomal protein S5 domain 2-like"/>
    <property type="match status" value="1"/>
</dbReference>
<keyword evidence="9" id="KW-0238">DNA-binding</keyword>
<evidence type="ECO:0000313" key="15">
    <source>
        <dbReference type="EMBL" id="AKE44897.1"/>
    </source>
</evidence>
<evidence type="ECO:0000259" key="12">
    <source>
        <dbReference type="Pfam" id="PF00204"/>
    </source>
</evidence>
<organism evidence="15 16">
    <name type="scientific">Sinorhizobium phage phiM9</name>
    <dbReference type="NCBI Taxonomy" id="1636182"/>
    <lineage>
        <taxon>Viruses</taxon>
        <taxon>Duplodnaviria</taxon>
        <taxon>Heunggongvirae</taxon>
        <taxon>Uroviricota</taxon>
        <taxon>Caudoviricetes</taxon>
        <taxon>Pootjesviridae</taxon>
        <taxon>Emnonavirus</taxon>
        <taxon>Emnonavirus phiM9</taxon>
    </lineage>
</organism>
<sequence>MSAEEIKFLNDYQHARLRTEMYLGSRVPTQIRFPVYDDLKDTFEMQDVTFTPAALTAFREAIDNHLDELSFVGKGTIDVRYNEDTHTIRTSDTGRGIPIDWNDEKGNYVATLVVSETKAGRNFGERGEQAGTNGLGISVVNFCSEHFNLTVNRDGKTFIQNFAEGDEELEIKKPIIEDHSKKITGTSVNFKLSKKVFSDLVLPDEVIKSVVYAIAKTNPHIVFTYNGSKIKTSKDIGFNLFGKDYAHEFKFADESNHGSYFLKMTEDDTAFFSFVNNVPAYNGGTMDDEIRYHFPRQLLAALTKESKRRKLNPNKNDVLDNLFFFGAMKVKAPNFDSQSKTRLTNNEAKKAIFKCLVEDTDWAKFIKDNPKLIEAIYHRCAARTHQQDKSQIDQDAKKLKKLKIASLIEANSSVRSNCVLFITEGESAKGGLNNARNPAIHAVMPLRGKILNVFDKKPADALKSKVIEQLCAAIGLVPGKRADVSSLRYGKVYIMADADEDGQGSICPLVIGLFYKYWPELFDTAEPFIHIFSTPLIIAENKKERRYFYPHNMQEFDASKFKGWSIRRAKGLGSLQTENFKDHIENPVSIALHKDLMIPHVLNLLFNGSRSDDRKEMMTMTVEENMTKIAESGSDWTSNALDI</sequence>
<keyword evidence="10" id="KW-0413">Isomerase</keyword>
<comment type="similarity">
    <text evidence="3">Belongs to the type II topoisomerase GyrB family.</text>
</comment>
<keyword evidence="8" id="KW-0799">Topoisomerase</keyword>
<evidence type="ECO:0000259" key="13">
    <source>
        <dbReference type="Pfam" id="PF01751"/>
    </source>
</evidence>
<dbReference type="Pfam" id="PF00204">
    <property type="entry name" value="DNA_gyraseB"/>
    <property type="match status" value="1"/>
</dbReference>
<evidence type="ECO:0000256" key="2">
    <source>
        <dbReference type="ARBA" id="ARBA00001946"/>
    </source>
</evidence>
<dbReference type="KEGG" id="vg:26517949"/>
<name>A0A0F6R569_9CAUD</name>
<dbReference type="RefSeq" id="YP_009189651.1">
    <property type="nucleotide sequence ID" value="NC_028676.1"/>
</dbReference>
<accession>A0A0F6R569</accession>
<dbReference type="InterPro" id="IPR014721">
    <property type="entry name" value="Ribsml_uS5_D2-typ_fold_subgr"/>
</dbReference>
<evidence type="ECO:0000259" key="14">
    <source>
        <dbReference type="Pfam" id="PF02518"/>
    </source>
</evidence>
<reference evidence="15 16" key="1">
    <citation type="journal article" date="2015" name="J. Virol.">
        <title>Sinorhizobium meliloti Phage ?M9 Defines a New Group of T4 Superfamily Phages with Unusual Genomic Features but a Common T=16 Capsid.</title>
        <authorList>
            <person name="Johnson M.C."/>
            <person name="Tatum K.B."/>
            <person name="Lynn J.S."/>
            <person name="Brewer T.E."/>
            <person name="Lu S."/>
            <person name="Washburn B.K."/>
            <person name="Stroupe M.E."/>
            <person name="Jones K.M."/>
        </authorList>
    </citation>
    <scope>NUCLEOTIDE SEQUENCE [LARGE SCALE GENOMIC DNA]</scope>
</reference>
<evidence type="ECO:0000256" key="11">
    <source>
        <dbReference type="ARBA" id="ARBA00031138"/>
    </source>
</evidence>
<evidence type="ECO:0000256" key="4">
    <source>
        <dbReference type="ARBA" id="ARBA00012895"/>
    </source>
</evidence>
<dbReference type="InterPro" id="IPR006171">
    <property type="entry name" value="TOPRIM_dom"/>
</dbReference>
<dbReference type="EC" id="5.6.2.2" evidence="4"/>
<comment type="catalytic activity">
    <reaction evidence="1">
        <text>ATP-dependent breakage, passage and rejoining of double-stranded DNA.</text>
        <dbReference type="EC" id="5.6.2.2"/>
    </reaction>
</comment>
<dbReference type="InterPro" id="IPR013759">
    <property type="entry name" value="Topo_IIA_B_C"/>
</dbReference>
<keyword evidence="16" id="KW-1185">Reference proteome</keyword>
<dbReference type="PANTHER" id="PTHR45866:SF1">
    <property type="entry name" value="DNA GYRASE SUBUNIT B, MITOCHONDRIAL"/>
    <property type="match status" value="1"/>
</dbReference>
<dbReference type="GO" id="GO:0005524">
    <property type="term" value="F:ATP binding"/>
    <property type="evidence" value="ECO:0007669"/>
    <property type="project" value="UniProtKB-KW"/>
</dbReference>
<dbReference type="GO" id="GO:0003677">
    <property type="term" value="F:DNA binding"/>
    <property type="evidence" value="ECO:0007669"/>
    <property type="project" value="UniProtKB-KW"/>
</dbReference>
<dbReference type="Proteomes" id="UP000033804">
    <property type="component" value="Segment"/>
</dbReference>
<dbReference type="SUPFAM" id="SSF56719">
    <property type="entry name" value="Type II DNA topoisomerase"/>
    <property type="match status" value="1"/>
</dbReference>
<dbReference type="PRINTS" id="PR00418">
    <property type="entry name" value="TPI2FAMILY"/>
</dbReference>
<dbReference type="SMART" id="SM00433">
    <property type="entry name" value="TOP2c"/>
    <property type="match status" value="1"/>
</dbReference>
<feature type="domain" description="Histidine kinase/HSP90-like ATPase" evidence="14">
    <location>
        <begin position="56"/>
        <end position="160"/>
    </location>
</feature>
<dbReference type="Gene3D" id="3.40.50.670">
    <property type="match status" value="1"/>
</dbReference>
<dbReference type="SUPFAM" id="SSF55874">
    <property type="entry name" value="ATPase domain of HSP90 chaperone/DNA topoisomerase II/histidine kinase"/>
    <property type="match status" value="1"/>
</dbReference>
<dbReference type="OrthoDB" id="931at10239"/>
<dbReference type="InterPro" id="IPR013506">
    <property type="entry name" value="Topo_IIA_bsu_dom2"/>
</dbReference>
<dbReference type="InterPro" id="IPR001241">
    <property type="entry name" value="Topo_IIA"/>
</dbReference>
<feature type="domain" description="DNA topoisomerase type IIA subunit B" evidence="12">
    <location>
        <begin position="264"/>
        <end position="391"/>
    </location>
</feature>
<dbReference type="GeneID" id="26517949"/>
<dbReference type="GO" id="GO:0003918">
    <property type="term" value="F:DNA topoisomerase type II (double strand cut, ATP-hydrolyzing) activity"/>
    <property type="evidence" value="ECO:0007669"/>
    <property type="project" value="UniProtKB-EC"/>
</dbReference>
<dbReference type="InterPro" id="IPR003594">
    <property type="entry name" value="HATPase_dom"/>
</dbReference>
<dbReference type="EMBL" id="KP881232">
    <property type="protein sequence ID" value="AKE44897.1"/>
    <property type="molecule type" value="Genomic_DNA"/>
</dbReference>
<evidence type="ECO:0000256" key="5">
    <source>
        <dbReference type="ARBA" id="ARBA00019635"/>
    </source>
</evidence>
<dbReference type="InterPro" id="IPR036890">
    <property type="entry name" value="HATPase_C_sf"/>
</dbReference>
<feature type="domain" description="Toprim" evidence="13">
    <location>
        <begin position="419"/>
        <end position="503"/>
    </location>
</feature>
<evidence type="ECO:0000256" key="10">
    <source>
        <dbReference type="ARBA" id="ARBA00023235"/>
    </source>
</evidence>
<dbReference type="FunFam" id="3.40.50.670:FF:000001">
    <property type="entry name" value="DNA topoisomerase 2"/>
    <property type="match status" value="1"/>
</dbReference>
<dbReference type="Pfam" id="PF01751">
    <property type="entry name" value="Toprim"/>
    <property type="match status" value="1"/>
</dbReference>
<evidence type="ECO:0000256" key="3">
    <source>
        <dbReference type="ARBA" id="ARBA00010708"/>
    </source>
</evidence>
<reference evidence="16" key="2">
    <citation type="submission" date="2015-03" db="EMBL/GenBank/DDBJ databases">
        <title>The genome and structure of Sinorhizobium meliloti phage phiM9.</title>
        <authorList>
            <person name="Johnson M.C."/>
            <person name="Tatum K.B."/>
            <person name="Lynn J.S."/>
            <person name="Brewer T.E."/>
            <person name="Washburn B.K."/>
            <person name="Stroupe M.E."/>
            <person name="Jones K.M."/>
        </authorList>
    </citation>
    <scope>NUCLEOTIDE SEQUENCE [LARGE SCALE GENOMIC DNA]</scope>
</reference>
<comment type="cofactor">
    <cofactor evidence="2">
        <name>Mg(2+)</name>
        <dbReference type="ChEBI" id="CHEBI:18420"/>
    </cofactor>
</comment>
<dbReference type="Pfam" id="PF02518">
    <property type="entry name" value="HATPase_c"/>
    <property type="match status" value="1"/>
</dbReference>
<dbReference type="GO" id="GO:0006265">
    <property type="term" value="P:DNA topological change"/>
    <property type="evidence" value="ECO:0007669"/>
    <property type="project" value="InterPro"/>
</dbReference>
<evidence type="ECO:0000256" key="1">
    <source>
        <dbReference type="ARBA" id="ARBA00000185"/>
    </source>
</evidence>
<evidence type="ECO:0000256" key="9">
    <source>
        <dbReference type="ARBA" id="ARBA00023125"/>
    </source>
</evidence>
<evidence type="ECO:0000256" key="8">
    <source>
        <dbReference type="ARBA" id="ARBA00023029"/>
    </source>
</evidence>
<dbReference type="InterPro" id="IPR020568">
    <property type="entry name" value="Ribosomal_Su5_D2-typ_SF"/>
</dbReference>
<proteinExistence type="inferred from homology"/>
<keyword evidence="7" id="KW-0067">ATP-binding</keyword>
<evidence type="ECO:0000313" key="16">
    <source>
        <dbReference type="Proteomes" id="UP000033804"/>
    </source>
</evidence>